<evidence type="ECO:0008006" key="4">
    <source>
        <dbReference type="Google" id="ProtNLM"/>
    </source>
</evidence>
<name>A0A6A6HXU6_9PLEO</name>
<evidence type="ECO:0000313" key="2">
    <source>
        <dbReference type="EMBL" id="KAF2242423.1"/>
    </source>
</evidence>
<dbReference type="Proteomes" id="UP000800094">
    <property type="component" value="Unassembled WGS sequence"/>
</dbReference>
<evidence type="ECO:0000256" key="1">
    <source>
        <dbReference type="SAM" id="MobiDB-lite"/>
    </source>
</evidence>
<accession>A0A6A6HXU6</accession>
<protein>
    <recommendedName>
        <fullName evidence="4">C2H2-type domain-containing protein</fullName>
    </recommendedName>
</protein>
<feature type="compositionally biased region" description="Basic residues" evidence="1">
    <location>
        <begin position="316"/>
        <end position="325"/>
    </location>
</feature>
<dbReference type="EMBL" id="ML987208">
    <property type="protein sequence ID" value="KAF2242423.1"/>
    <property type="molecule type" value="Genomic_DNA"/>
</dbReference>
<gene>
    <name evidence="2" type="ORF">BU26DRAFT_438792</name>
</gene>
<feature type="region of interest" description="Disordered" evidence="1">
    <location>
        <begin position="383"/>
        <end position="414"/>
    </location>
</feature>
<dbReference type="AlphaFoldDB" id="A0A6A6HXU6"/>
<evidence type="ECO:0000313" key="3">
    <source>
        <dbReference type="Proteomes" id="UP000800094"/>
    </source>
</evidence>
<feature type="compositionally biased region" description="Basic and acidic residues" evidence="1">
    <location>
        <begin position="383"/>
        <end position="402"/>
    </location>
</feature>
<dbReference type="RefSeq" id="XP_033677427.1">
    <property type="nucleotide sequence ID" value="XM_033824308.1"/>
</dbReference>
<feature type="region of interest" description="Disordered" evidence="1">
    <location>
        <begin position="314"/>
        <end position="337"/>
    </location>
</feature>
<dbReference type="OrthoDB" id="3794887at2759"/>
<organism evidence="2 3">
    <name type="scientific">Trematosphaeria pertusa</name>
    <dbReference type="NCBI Taxonomy" id="390896"/>
    <lineage>
        <taxon>Eukaryota</taxon>
        <taxon>Fungi</taxon>
        <taxon>Dikarya</taxon>
        <taxon>Ascomycota</taxon>
        <taxon>Pezizomycotina</taxon>
        <taxon>Dothideomycetes</taxon>
        <taxon>Pleosporomycetidae</taxon>
        <taxon>Pleosporales</taxon>
        <taxon>Massarineae</taxon>
        <taxon>Trematosphaeriaceae</taxon>
        <taxon>Trematosphaeria</taxon>
    </lineage>
</organism>
<sequence length="453" mass="49789">MALPTILLCEFRTDAISDWVPGKLAQTYKQLESLTYSILSKDPQQWTVHFHLEDGVCEGKALPLLWNNGAYFDEGCLTTGKLHLFAHFERIGARSFTSSQPRTVSTAASTVVDTGTSSRPATHSSSLTMMDEVGFSLGGRPILQSMPLPLTIPQKRKRHLVQDLSSDSESEESRETHFLLSPSDNGAETESNEEGDAVAVQPQIPPVFKSPPLPLSATPTQHAIDFKACITVNAAHGSYGHKHNWDDIKKAYQYKVAHARLIKGIYGTPSIVTCDRCQKEGRECRIYHPDLKAARAAPGACGECRLHSNTCTMGGRGHRNSKKRLSSALPEAPPAKMPRLSSTIEKAKIMFYCPVVTCPRRSEGFNCRPNFVRHVEHAHPEVDSARLEEGSRVSVPNKERSVSEFASGSQRAGGGERTFICPVEECTSRAAGGYTRGDHFRRHIRSAHPDSGT</sequence>
<reference evidence="2" key="1">
    <citation type="journal article" date="2020" name="Stud. Mycol.">
        <title>101 Dothideomycetes genomes: a test case for predicting lifestyles and emergence of pathogens.</title>
        <authorList>
            <person name="Haridas S."/>
            <person name="Albert R."/>
            <person name="Binder M."/>
            <person name="Bloem J."/>
            <person name="Labutti K."/>
            <person name="Salamov A."/>
            <person name="Andreopoulos B."/>
            <person name="Baker S."/>
            <person name="Barry K."/>
            <person name="Bills G."/>
            <person name="Bluhm B."/>
            <person name="Cannon C."/>
            <person name="Castanera R."/>
            <person name="Culley D."/>
            <person name="Daum C."/>
            <person name="Ezra D."/>
            <person name="Gonzalez J."/>
            <person name="Henrissat B."/>
            <person name="Kuo A."/>
            <person name="Liang C."/>
            <person name="Lipzen A."/>
            <person name="Lutzoni F."/>
            <person name="Magnuson J."/>
            <person name="Mondo S."/>
            <person name="Nolan M."/>
            <person name="Ohm R."/>
            <person name="Pangilinan J."/>
            <person name="Park H.-J."/>
            <person name="Ramirez L."/>
            <person name="Alfaro M."/>
            <person name="Sun H."/>
            <person name="Tritt A."/>
            <person name="Yoshinaga Y."/>
            <person name="Zwiers L.-H."/>
            <person name="Turgeon B."/>
            <person name="Goodwin S."/>
            <person name="Spatafora J."/>
            <person name="Crous P."/>
            <person name="Grigoriev I."/>
        </authorList>
    </citation>
    <scope>NUCLEOTIDE SEQUENCE</scope>
    <source>
        <strain evidence="2">CBS 122368</strain>
    </source>
</reference>
<feature type="region of interest" description="Disordered" evidence="1">
    <location>
        <begin position="157"/>
        <end position="196"/>
    </location>
</feature>
<keyword evidence="3" id="KW-1185">Reference proteome</keyword>
<proteinExistence type="predicted"/>
<dbReference type="GeneID" id="54577638"/>